<comment type="similarity">
    <text evidence="2">Belongs to the GMC oxidoreductase family.</text>
</comment>
<dbReference type="Pfam" id="PF05199">
    <property type="entry name" value="GMC_oxred_C"/>
    <property type="match status" value="1"/>
</dbReference>
<dbReference type="Proteomes" id="UP001218218">
    <property type="component" value="Unassembled WGS sequence"/>
</dbReference>
<proteinExistence type="inferred from homology"/>
<evidence type="ECO:0000259" key="5">
    <source>
        <dbReference type="Pfam" id="PF05199"/>
    </source>
</evidence>
<accession>A0AAD7A423</accession>
<evidence type="ECO:0000259" key="4">
    <source>
        <dbReference type="Pfam" id="PF00732"/>
    </source>
</evidence>
<dbReference type="PANTHER" id="PTHR11552">
    <property type="entry name" value="GLUCOSE-METHANOL-CHOLINE GMC OXIDOREDUCTASE"/>
    <property type="match status" value="1"/>
</dbReference>
<reference evidence="6" key="1">
    <citation type="submission" date="2023-03" db="EMBL/GenBank/DDBJ databases">
        <title>Massive genome expansion in bonnet fungi (Mycena s.s.) driven by repeated elements and novel gene families across ecological guilds.</title>
        <authorList>
            <consortium name="Lawrence Berkeley National Laboratory"/>
            <person name="Harder C.B."/>
            <person name="Miyauchi S."/>
            <person name="Viragh M."/>
            <person name="Kuo A."/>
            <person name="Thoen E."/>
            <person name="Andreopoulos B."/>
            <person name="Lu D."/>
            <person name="Skrede I."/>
            <person name="Drula E."/>
            <person name="Henrissat B."/>
            <person name="Morin E."/>
            <person name="Kohler A."/>
            <person name="Barry K."/>
            <person name="LaButti K."/>
            <person name="Morin E."/>
            <person name="Salamov A."/>
            <person name="Lipzen A."/>
            <person name="Mereny Z."/>
            <person name="Hegedus B."/>
            <person name="Baldrian P."/>
            <person name="Stursova M."/>
            <person name="Weitz H."/>
            <person name="Taylor A."/>
            <person name="Grigoriev I.V."/>
            <person name="Nagy L.G."/>
            <person name="Martin F."/>
            <person name="Kauserud H."/>
        </authorList>
    </citation>
    <scope>NUCLEOTIDE SEQUENCE</scope>
    <source>
        <strain evidence="6">CBHHK002</strain>
    </source>
</reference>
<evidence type="ECO:0008006" key="8">
    <source>
        <dbReference type="Google" id="ProtNLM"/>
    </source>
</evidence>
<dbReference type="EMBL" id="JARIHO010000017">
    <property type="protein sequence ID" value="KAJ7348532.1"/>
    <property type="molecule type" value="Genomic_DNA"/>
</dbReference>
<dbReference type="PIRSF" id="PIRSF000137">
    <property type="entry name" value="Alcohol_oxidase"/>
    <property type="match status" value="1"/>
</dbReference>
<dbReference type="InterPro" id="IPR007867">
    <property type="entry name" value="GMC_OxRtase_C"/>
</dbReference>
<dbReference type="SUPFAM" id="SSF54373">
    <property type="entry name" value="FAD-linked reductases, C-terminal domain"/>
    <property type="match status" value="1"/>
</dbReference>
<dbReference type="GO" id="GO:0016614">
    <property type="term" value="F:oxidoreductase activity, acting on CH-OH group of donors"/>
    <property type="evidence" value="ECO:0007669"/>
    <property type="project" value="InterPro"/>
</dbReference>
<dbReference type="InterPro" id="IPR000172">
    <property type="entry name" value="GMC_OxRdtase_N"/>
</dbReference>
<dbReference type="InterPro" id="IPR036188">
    <property type="entry name" value="FAD/NAD-bd_sf"/>
</dbReference>
<comment type="caution">
    <text evidence="6">The sequence shown here is derived from an EMBL/GenBank/DDBJ whole genome shotgun (WGS) entry which is preliminary data.</text>
</comment>
<keyword evidence="7" id="KW-1185">Reference proteome</keyword>
<dbReference type="Gene3D" id="3.50.50.60">
    <property type="entry name" value="FAD/NAD(P)-binding domain"/>
    <property type="match status" value="2"/>
</dbReference>
<feature type="chain" id="PRO_5042152239" description="Choline dehydrogenase" evidence="3">
    <location>
        <begin position="22"/>
        <end position="570"/>
    </location>
</feature>
<organism evidence="6 7">
    <name type="scientific">Mycena albidolilacea</name>
    <dbReference type="NCBI Taxonomy" id="1033008"/>
    <lineage>
        <taxon>Eukaryota</taxon>
        <taxon>Fungi</taxon>
        <taxon>Dikarya</taxon>
        <taxon>Basidiomycota</taxon>
        <taxon>Agaricomycotina</taxon>
        <taxon>Agaricomycetes</taxon>
        <taxon>Agaricomycetidae</taxon>
        <taxon>Agaricales</taxon>
        <taxon>Marasmiineae</taxon>
        <taxon>Mycenaceae</taxon>
        <taxon>Mycena</taxon>
    </lineage>
</organism>
<dbReference type="InterPro" id="IPR012132">
    <property type="entry name" value="GMC_OxRdtase"/>
</dbReference>
<feature type="domain" description="Glucose-methanol-choline oxidoreductase C-terminal" evidence="5">
    <location>
        <begin position="420"/>
        <end position="556"/>
    </location>
</feature>
<feature type="domain" description="Glucose-methanol-choline oxidoreductase N-terminal" evidence="4">
    <location>
        <begin position="63"/>
        <end position="346"/>
    </location>
</feature>
<dbReference type="Gene3D" id="3.30.560.10">
    <property type="entry name" value="Glucose Oxidase, domain 3"/>
    <property type="match status" value="2"/>
</dbReference>
<dbReference type="Pfam" id="PF00732">
    <property type="entry name" value="GMC_oxred_N"/>
    <property type="match status" value="1"/>
</dbReference>
<evidence type="ECO:0000256" key="2">
    <source>
        <dbReference type="ARBA" id="ARBA00010790"/>
    </source>
</evidence>
<dbReference type="GO" id="GO:0050660">
    <property type="term" value="F:flavin adenine dinucleotide binding"/>
    <property type="evidence" value="ECO:0007669"/>
    <property type="project" value="InterPro"/>
</dbReference>
<dbReference type="AlphaFoldDB" id="A0AAD7A423"/>
<keyword evidence="3" id="KW-0732">Signal</keyword>
<protein>
    <recommendedName>
        <fullName evidence="8">Choline dehydrogenase</fullName>
    </recommendedName>
</protein>
<name>A0AAD7A423_9AGAR</name>
<dbReference type="SUPFAM" id="SSF51905">
    <property type="entry name" value="FAD/NAD(P)-binding domain"/>
    <property type="match status" value="1"/>
</dbReference>
<gene>
    <name evidence="6" type="ORF">DFH08DRAFT_1079952</name>
</gene>
<evidence type="ECO:0000256" key="3">
    <source>
        <dbReference type="SAM" id="SignalP"/>
    </source>
</evidence>
<comment type="cofactor">
    <cofactor evidence="1">
        <name>FAD</name>
        <dbReference type="ChEBI" id="CHEBI:57692"/>
    </cofactor>
</comment>
<dbReference type="PANTHER" id="PTHR11552:SF100">
    <property type="entry name" value="DEHYDROGENASE, PUTATIVE (AFU_ORTHOLOGUE AFUA_5G00630)-RELATED"/>
    <property type="match status" value="1"/>
</dbReference>
<feature type="signal peptide" evidence="3">
    <location>
        <begin position="1"/>
        <end position="21"/>
    </location>
</feature>
<evidence type="ECO:0000256" key="1">
    <source>
        <dbReference type="ARBA" id="ARBA00001974"/>
    </source>
</evidence>
<evidence type="ECO:0000313" key="7">
    <source>
        <dbReference type="Proteomes" id="UP001218218"/>
    </source>
</evidence>
<sequence length="570" mass="62371">MAVFSFLRAAYLAVISRIAFGSTVTAQGLDALEECPRTDNSIYDYIVVGSGAGGGPVAARLAENGFSVLVVETGVDQRNNINTTTLALSWTAIDDPTIDLNYTINEYPPDFPIQRNDLWYPRASAIGGCTIHNAMENGIGGLRQTFDNLARMFNDSSWTRDNMQSFYALLERNLYLNAPNPDHDPQWEAIATSVIDVSGPVIEDVNSHHPLPNFGRGLTSWTADTNFRRSSIRDRLGQVAANSDKLTIMTNTLATKVLLCKSAKDVVAYGVSVAPGAKLPIAQGFRGKQKLNETRIIAKREVIVSAGVFQSPQLLMLSGIGDSAQLHKFGIPSIVHRPGVGSNLQDNDEVPAFWELKQNFTDPVPFGEAFSTSAHSTSLEPDIDTYFVSDQWPGFVHGLSVIAADTPNFITIVNLKALSSSKGYVRLTGSHPQDLLDINKLRFQAPGGQQDIAALREGVKRWREVMNTPAIQKFVKKEVLPGANVTSDEDLDNYILERVFAHHACCTNHIGPDDDPQAVLDGDFNVRGVQNLRVVDISSWPEIPGYYPTSPTYLIAEKAAQVILRDAKRG</sequence>
<evidence type="ECO:0000313" key="6">
    <source>
        <dbReference type="EMBL" id="KAJ7348532.1"/>
    </source>
</evidence>